<evidence type="ECO:0000256" key="5">
    <source>
        <dbReference type="ARBA" id="ARBA00023136"/>
    </source>
</evidence>
<dbReference type="InterPro" id="IPR005052">
    <property type="entry name" value="Lectin_leg"/>
</dbReference>
<evidence type="ECO:0000256" key="1">
    <source>
        <dbReference type="ARBA" id="ARBA00004479"/>
    </source>
</evidence>
<gene>
    <name evidence="8" type="ORF">RF11_10203</name>
</gene>
<dbReference type="PROSITE" id="PS51328">
    <property type="entry name" value="L_LECTIN_LIKE"/>
    <property type="match status" value="1"/>
</dbReference>
<sequence length="150" mass="17528">MWTLFVCFLFVVSESKFEYKYSIKAPILDENNNLPFFEHFGNSMLDNTKIRLVPSIQNQKGLVQSRYKTNFEWWEVLIDFHIFGQSRIGADGMAFWFTDAKGVTGPTFGRSENWYGLGLVLDSYDNDHQRNNPIITGYLNNATYVYDHSR</sequence>
<dbReference type="OrthoDB" id="6017983at2759"/>
<dbReference type="InterPro" id="IPR013320">
    <property type="entry name" value="ConA-like_dom_sf"/>
</dbReference>
<comment type="caution">
    <text evidence="8">The sequence shown here is derived from an EMBL/GenBank/DDBJ whole genome shotgun (WGS) entry which is preliminary data.</text>
</comment>
<comment type="subcellular location">
    <subcellularLocation>
        <location evidence="1">Membrane</location>
        <topology evidence="1">Single-pass type I membrane protein</topology>
    </subcellularLocation>
</comment>
<dbReference type="GO" id="GO:0030134">
    <property type="term" value="C:COPII-coated ER to Golgi transport vesicle"/>
    <property type="evidence" value="ECO:0007669"/>
    <property type="project" value="TreeGrafter"/>
</dbReference>
<keyword evidence="2" id="KW-0812">Transmembrane</keyword>
<evidence type="ECO:0000256" key="3">
    <source>
        <dbReference type="ARBA" id="ARBA00022729"/>
    </source>
</evidence>
<evidence type="ECO:0000259" key="7">
    <source>
        <dbReference type="PROSITE" id="PS51328"/>
    </source>
</evidence>
<feature type="chain" id="PRO_5012655587" evidence="6">
    <location>
        <begin position="16"/>
        <end position="150"/>
    </location>
</feature>
<dbReference type="EMBL" id="JWZT01002340">
    <property type="protein sequence ID" value="KII69616.1"/>
    <property type="molecule type" value="Genomic_DNA"/>
</dbReference>
<proteinExistence type="predicted"/>
<dbReference type="GO" id="GO:0005793">
    <property type="term" value="C:endoplasmic reticulum-Golgi intermediate compartment"/>
    <property type="evidence" value="ECO:0007669"/>
    <property type="project" value="TreeGrafter"/>
</dbReference>
<keyword evidence="4" id="KW-1133">Transmembrane helix</keyword>
<dbReference type="SUPFAM" id="SSF49899">
    <property type="entry name" value="Concanavalin A-like lectins/glucanases"/>
    <property type="match status" value="1"/>
</dbReference>
<dbReference type="Proteomes" id="UP000031668">
    <property type="component" value="Unassembled WGS sequence"/>
</dbReference>
<keyword evidence="9" id="KW-1185">Reference proteome</keyword>
<name>A0A0C2MQZ4_THEKT</name>
<dbReference type="InterPro" id="IPR051136">
    <property type="entry name" value="Intracellular_Lectin-GPT"/>
</dbReference>
<evidence type="ECO:0000256" key="4">
    <source>
        <dbReference type="ARBA" id="ARBA00022989"/>
    </source>
</evidence>
<feature type="domain" description="L-type lectin-like" evidence="7">
    <location>
        <begin position="15"/>
        <end position="150"/>
    </location>
</feature>
<dbReference type="GO" id="GO:0006888">
    <property type="term" value="P:endoplasmic reticulum to Golgi vesicle-mediated transport"/>
    <property type="evidence" value="ECO:0007669"/>
    <property type="project" value="TreeGrafter"/>
</dbReference>
<dbReference type="PANTHER" id="PTHR12223:SF28">
    <property type="entry name" value="LECTIN, MANNOSE BINDING 1 LIKE"/>
    <property type="match status" value="1"/>
</dbReference>
<evidence type="ECO:0000313" key="8">
    <source>
        <dbReference type="EMBL" id="KII69616.1"/>
    </source>
</evidence>
<dbReference type="AlphaFoldDB" id="A0A0C2MQZ4"/>
<feature type="signal peptide" evidence="6">
    <location>
        <begin position="1"/>
        <end position="15"/>
    </location>
</feature>
<dbReference type="GO" id="GO:0005789">
    <property type="term" value="C:endoplasmic reticulum membrane"/>
    <property type="evidence" value="ECO:0007669"/>
    <property type="project" value="TreeGrafter"/>
</dbReference>
<dbReference type="Gene3D" id="2.60.120.200">
    <property type="match status" value="1"/>
</dbReference>
<evidence type="ECO:0000256" key="2">
    <source>
        <dbReference type="ARBA" id="ARBA00022692"/>
    </source>
</evidence>
<dbReference type="GO" id="GO:0005537">
    <property type="term" value="F:D-mannose binding"/>
    <property type="evidence" value="ECO:0007669"/>
    <property type="project" value="TreeGrafter"/>
</dbReference>
<evidence type="ECO:0000313" key="9">
    <source>
        <dbReference type="Proteomes" id="UP000031668"/>
    </source>
</evidence>
<evidence type="ECO:0000256" key="6">
    <source>
        <dbReference type="SAM" id="SignalP"/>
    </source>
</evidence>
<dbReference type="PANTHER" id="PTHR12223">
    <property type="entry name" value="VESICULAR MANNOSE-BINDING LECTIN"/>
    <property type="match status" value="1"/>
</dbReference>
<keyword evidence="5" id="KW-0472">Membrane</keyword>
<keyword evidence="3 6" id="KW-0732">Signal</keyword>
<dbReference type="GO" id="GO:0000139">
    <property type="term" value="C:Golgi membrane"/>
    <property type="evidence" value="ECO:0007669"/>
    <property type="project" value="TreeGrafter"/>
</dbReference>
<accession>A0A0C2MQZ4</accession>
<dbReference type="Pfam" id="PF03388">
    <property type="entry name" value="Lectin_leg-like"/>
    <property type="match status" value="1"/>
</dbReference>
<dbReference type="OMA" id="FGRSENW"/>
<reference evidence="8 9" key="1">
    <citation type="journal article" date="2014" name="Genome Biol. Evol.">
        <title>The genome of the myxosporean Thelohanellus kitauei shows adaptations to nutrient acquisition within its fish host.</title>
        <authorList>
            <person name="Yang Y."/>
            <person name="Xiong J."/>
            <person name="Zhou Z."/>
            <person name="Huo F."/>
            <person name="Miao W."/>
            <person name="Ran C."/>
            <person name="Liu Y."/>
            <person name="Zhang J."/>
            <person name="Feng J."/>
            <person name="Wang M."/>
            <person name="Wang M."/>
            <person name="Wang L."/>
            <person name="Yao B."/>
        </authorList>
    </citation>
    <scope>NUCLEOTIDE SEQUENCE [LARGE SCALE GENOMIC DNA]</scope>
    <source>
        <strain evidence="8">Wuqing</strain>
    </source>
</reference>
<organism evidence="8 9">
    <name type="scientific">Thelohanellus kitauei</name>
    <name type="common">Myxosporean</name>
    <dbReference type="NCBI Taxonomy" id="669202"/>
    <lineage>
        <taxon>Eukaryota</taxon>
        <taxon>Metazoa</taxon>
        <taxon>Cnidaria</taxon>
        <taxon>Myxozoa</taxon>
        <taxon>Myxosporea</taxon>
        <taxon>Bivalvulida</taxon>
        <taxon>Platysporina</taxon>
        <taxon>Myxobolidae</taxon>
        <taxon>Thelohanellus</taxon>
    </lineage>
</organism>
<protein>
    <submittedName>
        <fullName evidence="8">Protein ERGIC-53</fullName>
    </submittedName>
</protein>